<keyword evidence="4" id="KW-1185">Reference proteome</keyword>
<feature type="chain" id="PRO_5038070409" description="Peptidoglycan binding-like domain-containing protein" evidence="1">
    <location>
        <begin position="29"/>
        <end position="119"/>
    </location>
</feature>
<dbReference type="InterPro" id="IPR002477">
    <property type="entry name" value="Peptidoglycan-bd-like"/>
</dbReference>
<dbReference type="RefSeq" id="WP_190214234.1">
    <property type="nucleotide sequence ID" value="NZ_BNBO01000049.1"/>
</dbReference>
<reference evidence="3" key="1">
    <citation type="journal article" date="2014" name="Int. J. Syst. Evol. Microbiol.">
        <title>Complete genome sequence of Corynebacterium casei LMG S-19264T (=DSM 44701T), isolated from a smear-ripened cheese.</title>
        <authorList>
            <consortium name="US DOE Joint Genome Institute (JGI-PGF)"/>
            <person name="Walter F."/>
            <person name="Albersmeier A."/>
            <person name="Kalinowski J."/>
            <person name="Ruckert C."/>
        </authorList>
    </citation>
    <scope>NUCLEOTIDE SEQUENCE</scope>
    <source>
        <strain evidence="3">JCM 4646</strain>
    </source>
</reference>
<dbReference type="SUPFAM" id="SSF47090">
    <property type="entry name" value="PGBD-like"/>
    <property type="match status" value="1"/>
</dbReference>
<evidence type="ECO:0000313" key="3">
    <source>
        <dbReference type="EMBL" id="GHH80827.1"/>
    </source>
</evidence>
<dbReference type="Gene3D" id="1.10.101.10">
    <property type="entry name" value="PGBD-like superfamily/PGBD"/>
    <property type="match status" value="1"/>
</dbReference>
<sequence>MSKKSAALGTVAALFAALALASAAPATAATSPTNCGHWSTQEPELSFGDGGAPVQALQCELNSAMANTGLAEDGKFGGLTYNAVVRFQGCAHLDKDGIVGPKTWAALDHWSNYGGYIPC</sequence>
<gene>
    <name evidence="3" type="ORF">GCM10018781_62100</name>
</gene>
<accession>A0A919G9R5</accession>
<evidence type="ECO:0000256" key="1">
    <source>
        <dbReference type="SAM" id="SignalP"/>
    </source>
</evidence>
<dbReference type="EMBL" id="BNBO01000049">
    <property type="protein sequence ID" value="GHH80827.1"/>
    <property type="molecule type" value="Genomic_DNA"/>
</dbReference>
<dbReference type="Pfam" id="PF01471">
    <property type="entry name" value="PG_binding_1"/>
    <property type="match status" value="1"/>
</dbReference>
<proteinExistence type="predicted"/>
<dbReference type="InterPro" id="IPR036366">
    <property type="entry name" value="PGBDSf"/>
</dbReference>
<feature type="domain" description="Peptidoglycan binding-like" evidence="2">
    <location>
        <begin position="51"/>
        <end position="107"/>
    </location>
</feature>
<comment type="caution">
    <text evidence="3">The sequence shown here is derived from an EMBL/GenBank/DDBJ whole genome shotgun (WGS) entry which is preliminary data.</text>
</comment>
<protein>
    <recommendedName>
        <fullName evidence="2">Peptidoglycan binding-like domain-containing protein</fullName>
    </recommendedName>
</protein>
<feature type="signal peptide" evidence="1">
    <location>
        <begin position="1"/>
        <end position="28"/>
    </location>
</feature>
<dbReference type="Proteomes" id="UP000617734">
    <property type="component" value="Unassembled WGS sequence"/>
</dbReference>
<evidence type="ECO:0000313" key="4">
    <source>
        <dbReference type="Proteomes" id="UP000617734"/>
    </source>
</evidence>
<name>A0A919G9R5_9ACTN</name>
<dbReference type="GeneID" id="95356522"/>
<organism evidence="3 4">
    <name type="scientific">Kitasatospora indigofera</name>
    <dbReference type="NCBI Taxonomy" id="67307"/>
    <lineage>
        <taxon>Bacteria</taxon>
        <taxon>Bacillati</taxon>
        <taxon>Actinomycetota</taxon>
        <taxon>Actinomycetes</taxon>
        <taxon>Kitasatosporales</taxon>
        <taxon>Streptomycetaceae</taxon>
        <taxon>Kitasatospora</taxon>
    </lineage>
</organism>
<evidence type="ECO:0000259" key="2">
    <source>
        <dbReference type="Pfam" id="PF01471"/>
    </source>
</evidence>
<reference evidence="3" key="2">
    <citation type="submission" date="2020-09" db="EMBL/GenBank/DDBJ databases">
        <authorList>
            <person name="Sun Q."/>
            <person name="Ohkuma M."/>
        </authorList>
    </citation>
    <scope>NUCLEOTIDE SEQUENCE</scope>
    <source>
        <strain evidence="3">JCM 4646</strain>
    </source>
</reference>
<keyword evidence="1" id="KW-0732">Signal</keyword>
<dbReference type="InterPro" id="IPR036365">
    <property type="entry name" value="PGBD-like_sf"/>
</dbReference>
<dbReference type="AlphaFoldDB" id="A0A919G9R5"/>